<dbReference type="RefSeq" id="WP_266053789.1">
    <property type="nucleotide sequence ID" value="NZ_JAPFQO010000011.1"/>
</dbReference>
<dbReference type="Gene3D" id="3.40.50.620">
    <property type="entry name" value="HUPs"/>
    <property type="match status" value="1"/>
</dbReference>
<dbReference type="SUPFAM" id="SSF52402">
    <property type="entry name" value="Adenine nucleotide alpha hydrolases-like"/>
    <property type="match status" value="1"/>
</dbReference>
<protein>
    <submittedName>
        <fullName evidence="2">N-acetyl sugar amidotransferase</fullName>
    </submittedName>
</protein>
<keyword evidence="3" id="KW-1185">Reference proteome</keyword>
<dbReference type="EMBL" id="JAPFQO010000011">
    <property type="protein sequence ID" value="MCX2741552.1"/>
    <property type="molecule type" value="Genomic_DNA"/>
</dbReference>
<reference evidence="2 3" key="1">
    <citation type="submission" date="2022-11" db="EMBL/GenBank/DDBJ databases">
        <title>The characterization of three novel Bacteroidetes species and genomic analysis of their roles in tidal elemental geochemical cycles.</title>
        <authorList>
            <person name="Ma K.-J."/>
        </authorList>
    </citation>
    <scope>NUCLEOTIDE SEQUENCE [LARGE SCALE GENOMIC DNA]</scope>
    <source>
        <strain evidence="2 3">M82</strain>
    </source>
</reference>
<accession>A0ABT3RIV2</accession>
<dbReference type="Proteomes" id="UP001207228">
    <property type="component" value="Unassembled WGS sequence"/>
</dbReference>
<dbReference type="InterPro" id="IPR020022">
    <property type="entry name" value="N-acetyl_sugar_amidoTrfase"/>
</dbReference>
<dbReference type="InterPro" id="IPR001962">
    <property type="entry name" value="Asn_synthase"/>
</dbReference>
<proteinExistence type="predicted"/>
<comment type="caution">
    <text evidence="2">The sequence shown here is derived from an EMBL/GenBank/DDBJ whole genome shotgun (WGS) entry which is preliminary data.</text>
</comment>
<evidence type="ECO:0000313" key="3">
    <source>
        <dbReference type="Proteomes" id="UP001207228"/>
    </source>
</evidence>
<dbReference type="InterPro" id="IPR014729">
    <property type="entry name" value="Rossmann-like_a/b/a_fold"/>
</dbReference>
<organism evidence="2 3">
    <name type="scientific">Pontibacter anaerobius</name>
    <dbReference type="NCBI Taxonomy" id="2993940"/>
    <lineage>
        <taxon>Bacteria</taxon>
        <taxon>Pseudomonadati</taxon>
        <taxon>Bacteroidota</taxon>
        <taxon>Cytophagia</taxon>
        <taxon>Cytophagales</taxon>
        <taxon>Hymenobacteraceae</taxon>
        <taxon>Pontibacter</taxon>
    </lineage>
</organism>
<feature type="domain" description="Asparagine synthetase" evidence="1">
    <location>
        <begin position="73"/>
        <end position="174"/>
    </location>
</feature>
<evidence type="ECO:0000313" key="2">
    <source>
        <dbReference type="EMBL" id="MCX2741552.1"/>
    </source>
</evidence>
<gene>
    <name evidence="2" type="ORF">OO017_16450</name>
</gene>
<evidence type="ECO:0000259" key="1">
    <source>
        <dbReference type="Pfam" id="PF00733"/>
    </source>
</evidence>
<dbReference type="NCBIfam" id="TIGR03573">
    <property type="entry name" value="WbuX"/>
    <property type="match status" value="1"/>
</dbReference>
<dbReference type="Pfam" id="PF00733">
    <property type="entry name" value="Asn_synthase"/>
    <property type="match status" value="1"/>
</dbReference>
<sequence length="368" mass="43306">MEREVTTCVKCLMDTTDPEIHFDSEGVCNYCLEAEEVLPNYRFTEEQVESNIKGLLQHIKLNKKGKYDCLIGISGGVDSSYVTHLAYKWKLNPLVVHFDNGWNSELAVSNINKILDKTGFDLQTYVIDWEEFKDLQRSFIKASVVDIEMLTDHAIVASMYRLAKENNIKCILSGTNYATEHGLPSAWVWQKVDLKNIKHIHKLYGRHQLKTFPTIGIYKSFLYKILHKLDFLEPLNMINYKKLEAMEILEKEYGWRYYGGKHYESWFTKFYQAFILPQKFNIDKRKSHFSALIRNQEITLEQAKAELDKPLYTNEELTQEKEFILKKLEFTSDEFDEIMQAAPKRHDEYQTSIHLRKKLSTLKERLSL</sequence>
<name>A0ABT3RIV2_9BACT</name>